<reference evidence="1 2" key="1">
    <citation type="journal article" date="2019" name="Emerg. Microbes Infect.">
        <title>Comprehensive subspecies identification of 175 nontuberculous mycobacteria species based on 7547 genomic profiles.</title>
        <authorList>
            <person name="Matsumoto Y."/>
            <person name="Kinjo T."/>
            <person name="Motooka D."/>
            <person name="Nabeya D."/>
            <person name="Jung N."/>
            <person name="Uechi K."/>
            <person name="Horii T."/>
            <person name="Iida T."/>
            <person name="Fujita J."/>
            <person name="Nakamura S."/>
        </authorList>
    </citation>
    <scope>NUCLEOTIDE SEQUENCE [LARGE SCALE GENOMIC DNA]</scope>
    <source>
        <strain evidence="1 2">JCM 17324</strain>
    </source>
</reference>
<evidence type="ECO:0000313" key="2">
    <source>
        <dbReference type="Proteomes" id="UP000466831"/>
    </source>
</evidence>
<gene>
    <name evidence="1" type="ORF">MMARJ_32030</name>
</gene>
<evidence type="ECO:0000313" key="1">
    <source>
        <dbReference type="EMBL" id="BBY12463.1"/>
    </source>
</evidence>
<sequence>MPSAAGTAVGSAHTGGAGAAAGLLEVDEWAGGGAGWWAQPATSADAATSTAKVRENAIGPCFHAGRFVPGARGH</sequence>
<accession>A0ABM7JFY4</accession>
<dbReference type="Proteomes" id="UP000466831">
    <property type="component" value="Chromosome"/>
</dbReference>
<dbReference type="EMBL" id="AP022584">
    <property type="protein sequence ID" value="BBY12463.1"/>
    <property type="molecule type" value="Genomic_DNA"/>
</dbReference>
<name>A0ABM7JFY4_9MYCO</name>
<organism evidence="1 2">
    <name type="scientific">Mycobacterium marseillense</name>
    <dbReference type="NCBI Taxonomy" id="701042"/>
    <lineage>
        <taxon>Bacteria</taxon>
        <taxon>Bacillati</taxon>
        <taxon>Actinomycetota</taxon>
        <taxon>Actinomycetes</taxon>
        <taxon>Mycobacteriales</taxon>
        <taxon>Mycobacteriaceae</taxon>
        <taxon>Mycobacterium</taxon>
        <taxon>Mycobacterium avium complex (MAC)</taxon>
    </lineage>
</organism>
<protein>
    <submittedName>
        <fullName evidence="1">Uncharacterized protein</fullName>
    </submittedName>
</protein>
<keyword evidence="2" id="KW-1185">Reference proteome</keyword>
<proteinExistence type="predicted"/>